<dbReference type="GO" id="GO:0006355">
    <property type="term" value="P:regulation of DNA-templated transcription"/>
    <property type="evidence" value="ECO:0007669"/>
    <property type="project" value="InterPro"/>
</dbReference>
<keyword evidence="9" id="KW-1185">Reference proteome</keyword>
<proteinExistence type="predicted"/>
<dbReference type="CDD" id="cd17535">
    <property type="entry name" value="REC_NarL-like"/>
    <property type="match status" value="1"/>
</dbReference>
<dbReference type="Gene3D" id="3.40.50.2300">
    <property type="match status" value="1"/>
</dbReference>
<evidence type="ECO:0000256" key="5">
    <source>
        <dbReference type="PROSITE-ProRule" id="PRU00169"/>
    </source>
</evidence>
<dbReference type="SMART" id="SM00448">
    <property type="entry name" value="REC"/>
    <property type="match status" value="1"/>
</dbReference>
<evidence type="ECO:0000256" key="2">
    <source>
        <dbReference type="ARBA" id="ARBA00023015"/>
    </source>
</evidence>
<keyword evidence="2" id="KW-0805">Transcription regulation</keyword>
<dbReference type="EMBL" id="FQZG01000108">
    <property type="protein sequence ID" value="SHJ92149.1"/>
    <property type="molecule type" value="Genomic_DNA"/>
</dbReference>
<evidence type="ECO:0000256" key="3">
    <source>
        <dbReference type="ARBA" id="ARBA00023125"/>
    </source>
</evidence>
<keyword evidence="4" id="KW-0804">Transcription</keyword>
<feature type="domain" description="HTH luxR-type" evidence="6">
    <location>
        <begin position="147"/>
        <end position="209"/>
    </location>
</feature>
<dbReference type="InterPro" id="IPR000792">
    <property type="entry name" value="Tscrpt_reg_LuxR_C"/>
</dbReference>
<evidence type="ECO:0000259" key="6">
    <source>
        <dbReference type="PROSITE" id="PS50043"/>
    </source>
</evidence>
<keyword evidence="1 5" id="KW-0597">Phosphoprotein</keyword>
<dbReference type="Proteomes" id="UP000184512">
    <property type="component" value="Unassembled WGS sequence"/>
</dbReference>
<evidence type="ECO:0000313" key="9">
    <source>
        <dbReference type="Proteomes" id="UP000184512"/>
    </source>
</evidence>
<dbReference type="PROSITE" id="PS50043">
    <property type="entry name" value="HTH_LUXR_2"/>
    <property type="match status" value="1"/>
</dbReference>
<dbReference type="SUPFAM" id="SSF46894">
    <property type="entry name" value="C-terminal effector domain of the bipartite response regulators"/>
    <property type="match status" value="1"/>
</dbReference>
<dbReference type="InterPro" id="IPR001789">
    <property type="entry name" value="Sig_transdc_resp-reg_receiver"/>
</dbReference>
<dbReference type="PROSITE" id="PS00622">
    <property type="entry name" value="HTH_LUXR_1"/>
    <property type="match status" value="1"/>
</dbReference>
<name>A0A1M6N8X3_9ACTN</name>
<feature type="modified residue" description="4-aspartylphosphate" evidence="5">
    <location>
        <position position="58"/>
    </location>
</feature>
<dbReference type="InterPro" id="IPR011006">
    <property type="entry name" value="CheY-like_superfamily"/>
</dbReference>
<evidence type="ECO:0000313" key="8">
    <source>
        <dbReference type="EMBL" id="SHJ92149.1"/>
    </source>
</evidence>
<gene>
    <name evidence="8" type="ORF">SAMN02745244_03581</name>
</gene>
<dbReference type="Pfam" id="PF00196">
    <property type="entry name" value="GerE"/>
    <property type="match status" value="1"/>
</dbReference>
<protein>
    <submittedName>
        <fullName evidence="8">DNA-binding response regulator, NarL/FixJ family, contains REC and HTH domains</fullName>
    </submittedName>
</protein>
<dbReference type="InterPro" id="IPR058245">
    <property type="entry name" value="NreC/VraR/RcsB-like_REC"/>
</dbReference>
<evidence type="ECO:0000256" key="4">
    <source>
        <dbReference type="ARBA" id="ARBA00023163"/>
    </source>
</evidence>
<dbReference type="SUPFAM" id="SSF52172">
    <property type="entry name" value="CheY-like"/>
    <property type="match status" value="1"/>
</dbReference>
<evidence type="ECO:0000256" key="1">
    <source>
        <dbReference type="ARBA" id="ARBA00022553"/>
    </source>
</evidence>
<dbReference type="RefSeq" id="WP_073191206.1">
    <property type="nucleotide sequence ID" value="NZ_FQZG01000108.1"/>
</dbReference>
<keyword evidence="3 8" id="KW-0238">DNA-binding</keyword>
<dbReference type="PRINTS" id="PR00038">
    <property type="entry name" value="HTHLUXR"/>
</dbReference>
<dbReference type="InterPro" id="IPR016032">
    <property type="entry name" value="Sig_transdc_resp-reg_C-effctor"/>
</dbReference>
<dbReference type="STRING" id="1123357.SAMN02745244_03581"/>
<dbReference type="SMART" id="SM00421">
    <property type="entry name" value="HTH_LUXR"/>
    <property type="match status" value="1"/>
</dbReference>
<dbReference type="PANTHER" id="PTHR43214">
    <property type="entry name" value="TWO-COMPONENT RESPONSE REGULATOR"/>
    <property type="match status" value="1"/>
</dbReference>
<dbReference type="InterPro" id="IPR039420">
    <property type="entry name" value="WalR-like"/>
</dbReference>
<sequence>MPPSQIRLVFAEDDPLVCQAIHAYLRPAPDIEVVGEAADGVAALRLVEQERPDVLLTDINMPGHDGVELTRRVTALPNPPQVLCFTALADEHLMREALYAGACGFLLKVDRPEMVLHGIRSAFNGEAVVSPRLITSLLTSIPRASPPPSDLKDLELDLIRLVGEGLNNVEIGGRLFLSPTTVKTYVSRLLTRTGSRNCAQLAVKAHEWGLRGA</sequence>
<dbReference type="OrthoDB" id="3680166at2"/>
<organism evidence="8 9">
    <name type="scientific">Tessaracoccus bendigoensis DSM 12906</name>
    <dbReference type="NCBI Taxonomy" id="1123357"/>
    <lineage>
        <taxon>Bacteria</taxon>
        <taxon>Bacillati</taxon>
        <taxon>Actinomycetota</taxon>
        <taxon>Actinomycetes</taxon>
        <taxon>Propionibacteriales</taxon>
        <taxon>Propionibacteriaceae</taxon>
        <taxon>Tessaracoccus</taxon>
    </lineage>
</organism>
<dbReference type="PROSITE" id="PS50110">
    <property type="entry name" value="RESPONSE_REGULATORY"/>
    <property type="match status" value="1"/>
</dbReference>
<accession>A0A1M6N8X3</accession>
<evidence type="ECO:0000259" key="7">
    <source>
        <dbReference type="PROSITE" id="PS50110"/>
    </source>
</evidence>
<feature type="domain" description="Response regulatory" evidence="7">
    <location>
        <begin position="7"/>
        <end position="123"/>
    </location>
</feature>
<reference evidence="8 9" key="1">
    <citation type="submission" date="2016-11" db="EMBL/GenBank/DDBJ databases">
        <authorList>
            <person name="Jaros S."/>
            <person name="Januszkiewicz K."/>
            <person name="Wedrychowicz H."/>
        </authorList>
    </citation>
    <scope>NUCLEOTIDE SEQUENCE [LARGE SCALE GENOMIC DNA]</scope>
    <source>
        <strain evidence="8 9">DSM 12906</strain>
    </source>
</reference>
<dbReference type="Pfam" id="PF00072">
    <property type="entry name" value="Response_reg"/>
    <property type="match status" value="1"/>
</dbReference>
<dbReference type="AlphaFoldDB" id="A0A1M6N8X3"/>
<dbReference type="GO" id="GO:0003677">
    <property type="term" value="F:DNA binding"/>
    <property type="evidence" value="ECO:0007669"/>
    <property type="project" value="UniProtKB-KW"/>
</dbReference>
<dbReference type="GO" id="GO:0000160">
    <property type="term" value="P:phosphorelay signal transduction system"/>
    <property type="evidence" value="ECO:0007669"/>
    <property type="project" value="InterPro"/>
</dbReference>
<dbReference type="PANTHER" id="PTHR43214:SF24">
    <property type="entry name" value="TRANSCRIPTIONAL REGULATORY PROTEIN NARL-RELATED"/>
    <property type="match status" value="1"/>
</dbReference>